<dbReference type="WBParaSite" id="ASIM_0001636401-mRNA-1">
    <property type="protein sequence ID" value="ASIM_0001636401-mRNA-1"/>
    <property type="gene ID" value="ASIM_0001636401"/>
</dbReference>
<accession>A0A0M3K5X3</accession>
<organism evidence="3">
    <name type="scientific">Anisakis simplex</name>
    <name type="common">Herring worm</name>
    <dbReference type="NCBI Taxonomy" id="6269"/>
    <lineage>
        <taxon>Eukaryota</taxon>
        <taxon>Metazoa</taxon>
        <taxon>Ecdysozoa</taxon>
        <taxon>Nematoda</taxon>
        <taxon>Chromadorea</taxon>
        <taxon>Rhabditida</taxon>
        <taxon>Spirurina</taxon>
        <taxon>Ascaridomorpha</taxon>
        <taxon>Ascaridoidea</taxon>
        <taxon>Anisakidae</taxon>
        <taxon>Anisakis</taxon>
        <taxon>Anisakis simplex complex</taxon>
    </lineage>
</organism>
<keyword evidence="2" id="KW-1185">Reference proteome</keyword>
<dbReference type="Proteomes" id="UP000267096">
    <property type="component" value="Unassembled WGS sequence"/>
</dbReference>
<reference evidence="1 2" key="2">
    <citation type="submission" date="2018-11" db="EMBL/GenBank/DDBJ databases">
        <authorList>
            <consortium name="Pathogen Informatics"/>
        </authorList>
    </citation>
    <scope>NUCLEOTIDE SEQUENCE [LARGE SCALE GENOMIC DNA]</scope>
</reference>
<evidence type="ECO:0000313" key="2">
    <source>
        <dbReference type="Proteomes" id="UP000267096"/>
    </source>
</evidence>
<dbReference type="AlphaFoldDB" id="A0A0M3K5X3"/>
<protein>
    <submittedName>
        <fullName evidence="1 3">Uncharacterized protein</fullName>
    </submittedName>
</protein>
<evidence type="ECO:0000313" key="1">
    <source>
        <dbReference type="EMBL" id="VDK55992.1"/>
    </source>
</evidence>
<evidence type="ECO:0000313" key="3">
    <source>
        <dbReference type="WBParaSite" id="ASIM_0001636401-mRNA-1"/>
    </source>
</evidence>
<sequence length="74" mass="8219">MLSGVCSISTKAPYSQIAEEVEDAASVDVQRFYTLIWVGFRGQDSCSATSSIANNYTCSQWDSNHVHEYHLEAI</sequence>
<gene>
    <name evidence="1" type="ORF">ASIM_LOCUS15771</name>
</gene>
<reference evidence="3" key="1">
    <citation type="submission" date="2017-02" db="UniProtKB">
        <authorList>
            <consortium name="WormBaseParasite"/>
        </authorList>
    </citation>
    <scope>IDENTIFICATION</scope>
</reference>
<name>A0A0M3K5X3_ANISI</name>
<proteinExistence type="predicted"/>
<dbReference type="EMBL" id="UYRR01032547">
    <property type="protein sequence ID" value="VDK55992.1"/>
    <property type="molecule type" value="Genomic_DNA"/>
</dbReference>